<dbReference type="InterPro" id="IPR050582">
    <property type="entry name" value="HAD-like_SerB"/>
</dbReference>
<gene>
    <name evidence="5" type="ORF">ERS852473_01648</name>
</gene>
<comment type="similarity">
    <text evidence="1">Belongs to the HAD-like hydrolase superfamily. SerB family.</text>
</comment>
<evidence type="ECO:0000256" key="2">
    <source>
        <dbReference type="ARBA" id="ARBA00022723"/>
    </source>
</evidence>
<dbReference type="Pfam" id="PF12710">
    <property type="entry name" value="HAD"/>
    <property type="match status" value="1"/>
</dbReference>
<evidence type="ECO:0000313" key="6">
    <source>
        <dbReference type="Proteomes" id="UP000095488"/>
    </source>
</evidence>
<protein>
    <submittedName>
        <fullName evidence="5">ACT domain-containing protein</fullName>
    </submittedName>
</protein>
<dbReference type="InterPro" id="IPR023214">
    <property type="entry name" value="HAD_sf"/>
</dbReference>
<name>A0ABM9UR26_SARVE</name>
<dbReference type="InterPro" id="IPR006385">
    <property type="entry name" value="HAD_hydro_SerB1"/>
</dbReference>
<organism evidence="5 6">
    <name type="scientific">Sarcina ventriculi</name>
    <name type="common">Clostridium ventriculi</name>
    <dbReference type="NCBI Taxonomy" id="1267"/>
    <lineage>
        <taxon>Bacteria</taxon>
        <taxon>Bacillati</taxon>
        <taxon>Bacillota</taxon>
        <taxon>Clostridia</taxon>
        <taxon>Eubacteriales</taxon>
        <taxon>Clostridiaceae</taxon>
        <taxon>Sarcina</taxon>
    </lineage>
</organism>
<dbReference type="RefSeq" id="WP_055259383.1">
    <property type="nucleotide sequence ID" value="NZ_BCMV01000008.1"/>
</dbReference>
<accession>A0ABM9UR26</accession>
<sequence>MEKLAIFDVDFTITNKETLLEFFKFMLKKDKKNIKYLLRVIVSGILYGIKVYDEKRVKECFLKFIDGINEKDLNNLVKNYYDERLTNIFYKDAIDKIKELKQKGYKIYLISASPEFYLKEFYAIKEVDMIIGTRFHFNDGKFARKMLGANCKGEEKVKRLMSVLKEKNIRVDFKNSLMFSDSLSDTPLLDLVGNGYLINYKKNHEKYKILKWK</sequence>
<dbReference type="SUPFAM" id="SSF56784">
    <property type="entry name" value="HAD-like"/>
    <property type="match status" value="1"/>
</dbReference>
<dbReference type="InterPro" id="IPR036412">
    <property type="entry name" value="HAD-like_sf"/>
</dbReference>
<dbReference type="NCBIfam" id="TIGR01490">
    <property type="entry name" value="HAD-SF-IB-hyp1"/>
    <property type="match status" value="1"/>
</dbReference>
<dbReference type="Gene3D" id="1.20.1440.100">
    <property type="entry name" value="SG protein - dephosphorylation function"/>
    <property type="match status" value="1"/>
</dbReference>
<proteinExistence type="inferred from homology"/>
<dbReference type="CDD" id="cd02612">
    <property type="entry name" value="HAD_PGPPase"/>
    <property type="match status" value="1"/>
</dbReference>
<evidence type="ECO:0000256" key="3">
    <source>
        <dbReference type="ARBA" id="ARBA00022801"/>
    </source>
</evidence>
<dbReference type="PANTHER" id="PTHR43344">
    <property type="entry name" value="PHOSPHOSERINE PHOSPHATASE"/>
    <property type="match status" value="1"/>
</dbReference>
<keyword evidence="3" id="KW-0378">Hydrolase</keyword>
<dbReference type="Gene3D" id="3.40.50.1000">
    <property type="entry name" value="HAD superfamily/HAD-like"/>
    <property type="match status" value="1"/>
</dbReference>
<dbReference type="EMBL" id="CYZR01000005">
    <property type="protein sequence ID" value="CUO00725.1"/>
    <property type="molecule type" value="Genomic_DNA"/>
</dbReference>
<comment type="caution">
    <text evidence="5">The sequence shown here is derived from an EMBL/GenBank/DDBJ whole genome shotgun (WGS) entry which is preliminary data.</text>
</comment>
<keyword evidence="4" id="KW-0460">Magnesium</keyword>
<evidence type="ECO:0000256" key="1">
    <source>
        <dbReference type="ARBA" id="ARBA00009184"/>
    </source>
</evidence>
<keyword evidence="2" id="KW-0479">Metal-binding</keyword>
<dbReference type="PANTHER" id="PTHR43344:SF13">
    <property type="entry name" value="PHOSPHATASE RV3661-RELATED"/>
    <property type="match status" value="1"/>
</dbReference>
<dbReference type="NCBIfam" id="TIGR01488">
    <property type="entry name" value="HAD-SF-IB"/>
    <property type="match status" value="1"/>
</dbReference>
<evidence type="ECO:0000313" key="5">
    <source>
        <dbReference type="EMBL" id="CUO00725.1"/>
    </source>
</evidence>
<keyword evidence="6" id="KW-1185">Reference proteome</keyword>
<dbReference type="Proteomes" id="UP000095488">
    <property type="component" value="Unassembled WGS sequence"/>
</dbReference>
<reference evidence="5 6" key="1">
    <citation type="submission" date="2015-09" db="EMBL/GenBank/DDBJ databases">
        <authorList>
            <consortium name="Pathogen Informatics"/>
        </authorList>
    </citation>
    <scope>NUCLEOTIDE SEQUENCE [LARGE SCALE GENOMIC DNA]</scope>
    <source>
        <strain evidence="5 6">2789STDY5834858</strain>
    </source>
</reference>
<evidence type="ECO:0000256" key="4">
    <source>
        <dbReference type="ARBA" id="ARBA00022842"/>
    </source>
</evidence>